<feature type="region of interest" description="Disordered" evidence="3">
    <location>
        <begin position="1"/>
        <end position="24"/>
    </location>
</feature>
<evidence type="ECO:0000313" key="7">
    <source>
        <dbReference type="Proteomes" id="UP001500967"/>
    </source>
</evidence>
<keyword evidence="7" id="KW-1185">Reference proteome</keyword>
<dbReference type="CDD" id="cd00063">
    <property type="entry name" value="FN3"/>
    <property type="match status" value="1"/>
</dbReference>
<organism evidence="6 7">
    <name type="scientific">Cryptosporangium japonicum</name>
    <dbReference type="NCBI Taxonomy" id="80872"/>
    <lineage>
        <taxon>Bacteria</taxon>
        <taxon>Bacillati</taxon>
        <taxon>Actinomycetota</taxon>
        <taxon>Actinomycetes</taxon>
        <taxon>Cryptosporangiales</taxon>
        <taxon>Cryptosporangiaceae</taxon>
        <taxon>Cryptosporangium</taxon>
    </lineage>
</organism>
<keyword evidence="2" id="KW-0119">Carbohydrate metabolism</keyword>
<keyword evidence="4" id="KW-0472">Membrane</keyword>
<gene>
    <name evidence="6" type="ORF">GCM10009539_13750</name>
</gene>
<proteinExistence type="predicted"/>
<dbReference type="Gene3D" id="2.60.40.10">
    <property type="entry name" value="Immunoglobulins"/>
    <property type="match status" value="1"/>
</dbReference>
<evidence type="ECO:0000256" key="1">
    <source>
        <dbReference type="ARBA" id="ARBA00023295"/>
    </source>
</evidence>
<feature type="transmembrane region" description="Helical" evidence="4">
    <location>
        <begin position="29"/>
        <end position="48"/>
    </location>
</feature>
<evidence type="ECO:0000313" key="6">
    <source>
        <dbReference type="EMBL" id="GAA0229621.1"/>
    </source>
</evidence>
<keyword evidence="1" id="KW-0326">Glycosidase</keyword>
<evidence type="ECO:0000256" key="2">
    <source>
        <dbReference type="ARBA" id="ARBA00023326"/>
    </source>
</evidence>
<dbReference type="PANTHER" id="PTHR30383:SF2">
    <property type="entry name" value="CELLULOSE-BINDING PROTEIN"/>
    <property type="match status" value="1"/>
</dbReference>
<keyword evidence="4" id="KW-0812">Transmembrane</keyword>
<feature type="compositionally biased region" description="Basic and acidic residues" evidence="3">
    <location>
        <begin position="9"/>
        <end position="20"/>
    </location>
</feature>
<dbReference type="SUPFAM" id="SSF52266">
    <property type="entry name" value="SGNH hydrolase"/>
    <property type="match status" value="1"/>
</dbReference>
<feature type="domain" description="Fibronectin type-III" evidence="5">
    <location>
        <begin position="486"/>
        <end position="575"/>
    </location>
</feature>
<accession>A0ABN0TT82</accession>
<evidence type="ECO:0000256" key="4">
    <source>
        <dbReference type="SAM" id="Phobius"/>
    </source>
</evidence>
<name>A0ABN0TT82_9ACTN</name>
<dbReference type="Pfam" id="PF13472">
    <property type="entry name" value="Lipase_GDSL_2"/>
    <property type="match status" value="1"/>
</dbReference>
<dbReference type="InterPro" id="IPR003961">
    <property type="entry name" value="FN3_dom"/>
</dbReference>
<dbReference type="SUPFAM" id="SSF49265">
    <property type="entry name" value="Fibronectin type III"/>
    <property type="match status" value="1"/>
</dbReference>
<reference evidence="6 7" key="1">
    <citation type="journal article" date="2019" name="Int. J. Syst. Evol. Microbiol.">
        <title>The Global Catalogue of Microorganisms (GCM) 10K type strain sequencing project: providing services to taxonomists for standard genome sequencing and annotation.</title>
        <authorList>
            <consortium name="The Broad Institute Genomics Platform"/>
            <consortium name="The Broad Institute Genome Sequencing Center for Infectious Disease"/>
            <person name="Wu L."/>
            <person name="Ma J."/>
        </authorList>
    </citation>
    <scope>NUCLEOTIDE SEQUENCE [LARGE SCALE GENOMIC DNA]</scope>
    <source>
        <strain evidence="6 7">JCM 10425</strain>
    </source>
</reference>
<keyword evidence="4" id="KW-1133">Transmembrane helix</keyword>
<dbReference type="PANTHER" id="PTHR30383">
    <property type="entry name" value="THIOESTERASE 1/PROTEASE 1/LYSOPHOSPHOLIPASE L1"/>
    <property type="match status" value="1"/>
</dbReference>
<dbReference type="EMBL" id="BAAAGX010000006">
    <property type="protein sequence ID" value="GAA0229621.1"/>
    <property type="molecule type" value="Genomic_DNA"/>
</dbReference>
<evidence type="ECO:0000256" key="3">
    <source>
        <dbReference type="SAM" id="MobiDB-lite"/>
    </source>
</evidence>
<dbReference type="Gene3D" id="3.40.50.1110">
    <property type="entry name" value="SGNH hydrolase"/>
    <property type="match status" value="1"/>
</dbReference>
<protein>
    <recommendedName>
        <fullName evidence="5">Fibronectin type-III domain-containing protein</fullName>
    </recommendedName>
</protein>
<sequence>MRAGSVMRRGSESTGRTESRRRGRRRRQVTIAIVAVAVLLAGIAVVLVRTLGDETERPAERASKRYGFTTDDGAAWAPEAGQLTMTKRGRAHQIGIRFRFRTAAAIERLDGYGLELRLTVRTVGPCGAAQRWTGADSSTGVTGLPDDTQPYLAVGEGQTCTETLVRIGALHPEHFSPGRDYALTALVPAGSAAASGATLTIARRDRVECAGSGEGVAPANCVTGTVASDGENVEELVSADHGWAFGGSGCRRWYTDATTSFPCLPDEGARIMTLGDSITSGAIGDHTWRYWAWQRLDPASRPTWVGSRTETWTGDYAVPHTQWGSRHDSQAGVAASTVVGWVPGLMRSERPDLVLIDLGTNDTLAIQGSTAADAAASLDRIVAEVQEANPRAQILLGQPDGHREVAPNVMAELAVRLAGVAQARTTSDSLVSVVDLRSGWKRDLHTWDGTHPTQAGEFFIASRFVNQLAHTYAYGRVFGPVPGPPVPATPKDVKALAQNGALLVAWQRVPQTAEYRVYLRDSTAGGEFELAGQGSRDLQWGRQGLILGHQYDYYVTAVSSGRESPPSTIGSVRAV</sequence>
<dbReference type="InterPro" id="IPR036116">
    <property type="entry name" value="FN3_sf"/>
</dbReference>
<comment type="caution">
    <text evidence="6">The sequence shown here is derived from an EMBL/GenBank/DDBJ whole genome shotgun (WGS) entry which is preliminary data.</text>
</comment>
<dbReference type="InterPro" id="IPR013830">
    <property type="entry name" value="SGNH_hydro"/>
</dbReference>
<keyword evidence="2" id="KW-0624">Polysaccharide degradation</keyword>
<dbReference type="InterPro" id="IPR036514">
    <property type="entry name" value="SGNH_hydro_sf"/>
</dbReference>
<dbReference type="InterPro" id="IPR051532">
    <property type="entry name" value="Ester_Hydrolysis_Enzymes"/>
</dbReference>
<evidence type="ECO:0000259" key="5">
    <source>
        <dbReference type="PROSITE" id="PS50853"/>
    </source>
</evidence>
<dbReference type="Proteomes" id="UP001500967">
    <property type="component" value="Unassembled WGS sequence"/>
</dbReference>
<dbReference type="PROSITE" id="PS50853">
    <property type="entry name" value="FN3"/>
    <property type="match status" value="1"/>
</dbReference>
<keyword evidence="1" id="KW-0378">Hydrolase</keyword>
<dbReference type="InterPro" id="IPR013783">
    <property type="entry name" value="Ig-like_fold"/>
</dbReference>